<feature type="compositionally biased region" description="Basic residues" evidence="1">
    <location>
        <begin position="185"/>
        <end position="198"/>
    </location>
</feature>
<feature type="compositionally biased region" description="Basic residues" evidence="1">
    <location>
        <begin position="154"/>
        <end position="166"/>
    </location>
</feature>
<feature type="region of interest" description="Disordered" evidence="1">
    <location>
        <begin position="145"/>
        <end position="198"/>
    </location>
</feature>
<evidence type="ECO:0000256" key="1">
    <source>
        <dbReference type="SAM" id="MobiDB-lite"/>
    </source>
</evidence>
<organism evidence="2 3">
    <name type="scientific">Pandoravirus inopinatum</name>
    <dbReference type="NCBI Taxonomy" id="1605721"/>
    <lineage>
        <taxon>Viruses</taxon>
        <taxon>Pandoravirus</taxon>
    </lineage>
</organism>
<reference evidence="2 3" key="1">
    <citation type="journal article" date="2015" name="Parasitol. Res.">
        <title>Viruses in close associations with free-living amoebae.</title>
        <authorList>
            <person name="Scheid P."/>
        </authorList>
    </citation>
    <scope>NUCLEOTIDE SEQUENCE [LARGE SCALE GENOMIC DNA]</scope>
    <source>
        <strain evidence="2">KlaHel</strain>
    </source>
</reference>
<dbReference type="Proteomes" id="UP000202511">
    <property type="component" value="Segment"/>
</dbReference>
<proteinExistence type="predicted"/>
<dbReference type="KEGG" id="vg:23463122"/>
<accession>A0A0B5J8H5</accession>
<evidence type="ECO:0000313" key="2">
    <source>
        <dbReference type="EMBL" id="AJF98205.1"/>
    </source>
</evidence>
<sequence>MCWRVSLVAPPLFRAVFTCPVSGLLTSSSLSSSIRSTYYRRWVTFSFFLLKVTIERAHNPFRQKVFCARCCALVFFSTKTGHAAQAGKKRGQIGFGDFCRHVPARPLCVFFSSTAASLYMPFVCGGCPSQSPFLWLQWRPPASPPSWPSPSAHAHGKRKVHPKKDCRHGQGTLRKKREEGGERKGGRHQRRRQRKKRG</sequence>
<protein>
    <submittedName>
        <fullName evidence="2">Uncharacterized protein</fullName>
    </submittedName>
</protein>
<dbReference type="GeneID" id="23463122"/>
<name>A0A0B5J8H5_9VIRU</name>
<dbReference type="RefSeq" id="YP_009120440.1">
    <property type="nucleotide sequence ID" value="NC_026440.1"/>
</dbReference>
<evidence type="ECO:0000313" key="3">
    <source>
        <dbReference type="Proteomes" id="UP000202511"/>
    </source>
</evidence>
<dbReference type="EMBL" id="KP136319">
    <property type="protein sequence ID" value="AJF98205.1"/>
    <property type="molecule type" value="Genomic_DNA"/>
</dbReference>